<feature type="coiled-coil region" evidence="1">
    <location>
        <begin position="295"/>
        <end position="329"/>
    </location>
</feature>
<evidence type="ECO:0000313" key="4">
    <source>
        <dbReference type="EMBL" id="QHA19390.1"/>
    </source>
</evidence>
<feature type="compositionally biased region" description="Polar residues" evidence="2">
    <location>
        <begin position="23"/>
        <end position="41"/>
    </location>
</feature>
<evidence type="ECO:0000256" key="2">
    <source>
        <dbReference type="SAM" id="MobiDB-lite"/>
    </source>
</evidence>
<dbReference type="InterPro" id="IPR030392">
    <property type="entry name" value="S74_ICA"/>
</dbReference>
<organism evidence="4 5">
    <name type="scientific">Bacillus toyonensis</name>
    <dbReference type="NCBI Taxonomy" id="155322"/>
    <lineage>
        <taxon>Bacteria</taxon>
        <taxon>Bacillati</taxon>
        <taxon>Bacillota</taxon>
        <taxon>Bacilli</taxon>
        <taxon>Bacillales</taxon>
        <taxon>Bacillaceae</taxon>
        <taxon>Bacillus</taxon>
        <taxon>Bacillus cereus group</taxon>
    </lineage>
</organism>
<reference evidence="4 5" key="1">
    <citation type="submission" date="2019-12" db="EMBL/GenBank/DDBJ databases">
        <title>Bacillus toyonensis BV-17 genome.</title>
        <authorList>
            <person name="Chen J."/>
        </authorList>
    </citation>
    <scope>NUCLEOTIDE SEQUENCE [LARGE SCALE GENOMIC DNA]</scope>
    <source>
        <strain evidence="4 5">BV-17</strain>
    </source>
</reference>
<keyword evidence="1" id="KW-0175">Coiled coil</keyword>
<gene>
    <name evidence="4" type="ORF">GPA05_20950</name>
</gene>
<name>A0ABX6GCZ2_9BACI</name>
<accession>A0ABX6GCZ2</accession>
<dbReference type="Pfam" id="PF13884">
    <property type="entry name" value="Peptidase_S74"/>
    <property type="match status" value="1"/>
</dbReference>
<evidence type="ECO:0000259" key="3">
    <source>
        <dbReference type="PROSITE" id="PS51688"/>
    </source>
</evidence>
<dbReference type="EMBL" id="CP047044">
    <property type="protein sequence ID" value="QHA19390.1"/>
    <property type="molecule type" value="Genomic_DNA"/>
</dbReference>
<sequence length="330" mass="34874">MFIKTAKTKEGLQMREKVEGITDQPTTPGVLGQNTNQTNSAGVGVHGKSRATGVVGESETWHGVVGFSQSQSGGFGVYGEAIGPGVAGVSKTWHGVYGETPSNTGGAGVWGEHKGGGRGVVGASRAGVGVHGWSERGNGVIAESESYIPLLVRRKSGGYPSVEVRHTGLGALFLGYSDNREVFTVQNNGTFYFAGAGTIDGNLQVGRNLTVIGDIYGRGQKVISDRNAKENFSDVNTLEVLDNLASMPIQYWNYKEDSSSVRHIGPTAQDFHTAFGLNGDDDIHISTIDLQGVALAAIQGLNEKLKAENAELHMNLAKLEARISALESKN</sequence>
<keyword evidence="5" id="KW-1185">Reference proteome</keyword>
<evidence type="ECO:0000256" key="1">
    <source>
        <dbReference type="SAM" id="Coils"/>
    </source>
</evidence>
<dbReference type="Proteomes" id="UP000440820">
    <property type="component" value="Chromosome"/>
</dbReference>
<proteinExistence type="predicted"/>
<feature type="domain" description="Peptidase S74" evidence="3">
    <location>
        <begin position="224"/>
        <end position="323"/>
    </location>
</feature>
<protein>
    <recommendedName>
        <fullName evidence="3">Peptidase S74 domain-containing protein</fullName>
    </recommendedName>
</protein>
<feature type="region of interest" description="Disordered" evidence="2">
    <location>
        <begin position="22"/>
        <end position="48"/>
    </location>
</feature>
<dbReference type="PROSITE" id="PS51688">
    <property type="entry name" value="ICA"/>
    <property type="match status" value="1"/>
</dbReference>
<evidence type="ECO:0000313" key="5">
    <source>
        <dbReference type="Proteomes" id="UP000440820"/>
    </source>
</evidence>